<accession>A0ABT0FIT1</accession>
<comment type="caution">
    <text evidence="7">The sequence shown here is derived from an EMBL/GenBank/DDBJ whole genome shotgun (WGS) entry which is preliminary data.</text>
</comment>
<feature type="transmembrane region" description="Helical" evidence="6">
    <location>
        <begin position="15"/>
        <end position="38"/>
    </location>
</feature>
<feature type="transmembrane region" description="Helical" evidence="6">
    <location>
        <begin position="204"/>
        <end position="222"/>
    </location>
</feature>
<keyword evidence="5 6" id="KW-0472">Membrane</keyword>
<proteinExistence type="predicted"/>
<keyword evidence="3 6" id="KW-0812">Transmembrane</keyword>
<gene>
    <name evidence="7" type="ORF">MF672_000120</name>
</gene>
<feature type="transmembrane region" description="Helical" evidence="6">
    <location>
        <begin position="50"/>
        <end position="78"/>
    </location>
</feature>
<evidence type="ECO:0000256" key="2">
    <source>
        <dbReference type="ARBA" id="ARBA00022475"/>
    </source>
</evidence>
<dbReference type="PANTHER" id="PTHR30086:SF20">
    <property type="entry name" value="ARGININE EXPORTER PROTEIN ARGO-RELATED"/>
    <property type="match status" value="1"/>
</dbReference>
<evidence type="ECO:0000256" key="4">
    <source>
        <dbReference type="ARBA" id="ARBA00022989"/>
    </source>
</evidence>
<keyword evidence="4 6" id="KW-1133">Transmembrane helix</keyword>
<evidence type="ECO:0000256" key="5">
    <source>
        <dbReference type="ARBA" id="ARBA00023136"/>
    </source>
</evidence>
<dbReference type="RefSeq" id="WP_242381176.1">
    <property type="nucleotide sequence ID" value="NZ_JAKRKC020000001.1"/>
</dbReference>
<dbReference type="Pfam" id="PF01810">
    <property type="entry name" value="LysE"/>
    <property type="match status" value="1"/>
</dbReference>
<dbReference type="PANTHER" id="PTHR30086">
    <property type="entry name" value="ARGININE EXPORTER PROTEIN ARGO"/>
    <property type="match status" value="1"/>
</dbReference>
<evidence type="ECO:0000256" key="6">
    <source>
        <dbReference type="SAM" id="Phobius"/>
    </source>
</evidence>
<protein>
    <submittedName>
        <fullName evidence="7">LysE family translocator</fullName>
    </submittedName>
</protein>
<evidence type="ECO:0000256" key="1">
    <source>
        <dbReference type="ARBA" id="ARBA00004651"/>
    </source>
</evidence>
<organism evidence="7 8">
    <name type="scientific">Actinomadura luzonensis</name>
    <dbReference type="NCBI Taxonomy" id="2805427"/>
    <lineage>
        <taxon>Bacteria</taxon>
        <taxon>Bacillati</taxon>
        <taxon>Actinomycetota</taxon>
        <taxon>Actinomycetes</taxon>
        <taxon>Streptosporangiales</taxon>
        <taxon>Thermomonosporaceae</taxon>
        <taxon>Actinomadura</taxon>
    </lineage>
</organism>
<comment type="subcellular location">
    <subcellularLocation>
        <location evidence="1">Cell membrane</location>
        <topology evidence="1">Multi-pass membrane protein</topology>
    </subcellularLocation>
</comment>
<reference evidence="7 8" key="1">
    <citation type="submission" date="2022-04" db="EMBL/GenBank/DDBJ databases">
        <title>Genome draft of Actinomadura sp. ATCC 31491.</title>
        <authorList>
            <person name="Shi X."/>
            <person name="Du Y."/>
        </authorList>
    </citation>
    <scope>NUCLEOTIDE SEQUENCE [LARGE SCALE GENOMIC DNA]</scope>
    <source>
        <strain evidence="7 8">ATCC 31491</strain>
    </source>
</reference>
<dbReference type="Proteomes" id="UP001317259">
    <property type="component" value="Unassembled WGS sequence"/>
</dbReference>
<keyword evidence="8" id="KW-1185">Reference proteome</keyword>
<feature type="transmembrane region" description="Helical" evidence="6">
    <location>
        <begin position="84"/>
        <end position="102"/>
    </location>
</feature>
<feature type="transmembrane region" description="Helical" evidence="6">
    <location>
        <begin position="169"/>
        <end position="192"/>
    </location>
</feature>
<sequence length="225" mass="23299">MAVPAQFAGAEVAGAVWSFAAVVALLTVTPGLDTALVLRTSLMSGRRAAWGVTFGIQLGTLTWGVLTAAGLSALLAASQTAYTVLRWAGAAYLVWLGLRMLLARRGRQGDPQPEEAEGPGGQKGEGGFWAALRRGLTTNLLNPKVGAFYVAMLPQFIPDGAPHAVMGLLLAGVHVAEGLLWSALLIGFAALMGGVLRSPAVRRLLDRLCGAVIVGFGVRLALASD</sequence>
<evidence type="ECO:0000313" key="8">
    <source>
        <dbReference type="Proteomes" id="UP001317259"/>
    </source>
</evidence>
<name>A0ABT0FIT1_9ACTN</name>
<dbReference type="EMBL" id="JAKRKC020000001">
    <property type="protein sequence ID" value="MCK2212212.1"/>
    <property type="molecule type" value="Genomic_DNA"/>
</dbReference>
<dbReference type="PIRSF" id="PIRSF006324">
    <property type="entry name" value="LeuE"/>
    <property type="match status" value="1"/>
</dbReference>
<evidence type="ECO:0000256" key="3">
    <source>
        <dbReference type="ARBA" id="ARBA00022692"/>
    </source>
</evidence>
<dbReference type="InterPro" id="IPR001123">
    <property type="entry name" value="LeuE-type"/>
</dbReference>
<keyword evidence="2" id="KW-1003">Cell membrane</keyword>
<evidence type="ECO:0000313" key="7">
    <source>
        <dbReference type="EMBL" id="MCK2212212.1"/>
    </source>
</evidence>